<reference evidence="2 3" key="1">
    <citation type="journal article" date="2024" name="Int. J. Syst. Evol. Microbiol.">
        <title>Virgibacillus tibetensis sp. nov., isolated from salt lake on the Tibetan Plateau of China.</title>
        <authorList>
            <person name="Phurbu D."/>
            <person name="Liu Z.-X."/>
            <person name="Wang R."/>
            <person name="Zheng Y.-Y."/>
            <person name="Liu H.-C."/>
            <person name="Zhou Y.-G."/>
            <person name="Yu Y.-J."/>
            <person name="Li A.-H."/>
        </authorList>
    </citation>
    <scope>NUCLEOTIDE SEQUENCE [LARGE SCALE GENOMIC DNA]</scope>
    <source>
        <strain evidence="2 3">C22-A2</strain>
    </source>
</reference>
<name>A0ABU6KDN8_9BACI</name>
<evidence type="ECO:0000313" key="2">
    <source>
        <dbReference type="EMBL" id="MEC5422919.1"/>
    </source>
</evidence>
<accession>A0ABU6KDN8</accession>
<keyword evidence="1" id="KW-0175">Coiled coil</keyword>
<evidence type="ECO:0000256" key="1">
    <source>
        <dbReference type="SAM" id="Coils"/>
    </source>
</evidence>
<evidence type="ECO:0000313" key="3">
    <source>
        <dbReference type="Proteomes" id="UP001335737"/>
    </source>
</evidence>
<organism evidence="2 3">
    <name type="scientific">Virgibacillus tibetensis</name>
    <dbReference type="NCBI Taxonomy" id="3042313"/>
    <lineage>
        <taxon>Bacteria</taxon>
        <taxon>Bacillati</taxon>
        <taxon>Bacillota</taxon>
        <taxon>Bacilli</taxon>
        <taxon>Bacillales</taxon>
        <taxon>Bacillaceae</taxon>
        <taxon>Virgibacillus</taxon>
    </lineage>
</organism>
<dbReference type="EMBL" id="JARZFX010000002">
    <property type="protein sequence ID" value="MEC5422919.1"/>
    <property type="molecule type" value="Genomic_DNA"/>
</dbReference>
<feature type="coiled-coil region" evidence="1">
    <location>
        <begin position="3"/>
        <end position="54"/>
    </location>
</feature>
<proteinExistence type="predicted"/>
<dbReference type="RefSeq" id="WP_327606491.1">
    <property type="nucleotide sequence ID" value="NZ_JARZFX010000002.1"/>
</dbReference>
<gene>
    <name evidence="2" type="ORF">QGM71_05330</name>
</gene>
<dbReference type="Proteomes" id="UP001335737">
    <property type="component" value="Unassembled WGS sequence"/>
</dbReference>
<sequence>MTKEMMEDLLQAITLLLEELKDLQTSSHQIDELYSNLETEADNVELHIHGLQQNVRILDKKLAMVIEGNLAKGTKKLIAQRIN</sequence>
<protein>
    <submittedName>
        <fullName evidence="2">Uncharacterized protein</fullName>
    </submittedName>
</protein>
<comment type="caution">
    <text evidence="2">The sequence shown here is derived from an EMBL/GenBank/DDBJ whole genome shotgun (WGS) entry which is preliminary data.</text>
</comment>
<keyword evidence="3" id="KW-1185">Reference proteome</keyword>